<evidence type="ECO:0000256" key="3">
    <source>
        <dbReference type="ARBA" id="ARBA00022576"/>
    </source>
</evidence>
<keyword evidence="4" id="KW-0808">Transferase</keyword>
<dbReference type="PANTHER" id="PTHR46383">
    <property type="entry name" value="ASPARTATE AMINOTRANSFERASE"/>
    <property type="match status" value="1"/>
</dbReference>
<dbReference type="Pfam" id="PF00155">
    <property type="entry name" value="Aminotran_1_2"/>
    <property type="match status" value="1"/>
</dbReference>
<dbReference type="InterPro" id="IPR050596">
    <property type="entry name" value="AspAT/PAT-like"/>
</dbReference>
<keyword evidence="5" id="KW-0663">Pyridoxal phosphate</keyword>
<gene>
    <name evidence="7" type="ORF">P2L57_21530</name>
</gene>
<dbReference type="Gene3D" id="3.40.640.10">
    <property type="entry name" value="Type I PLP-dependent aspartate aminotransferase-like (Major domain)"/>
    <property type="match status" value="1"/>
</dbReference>
<dbReference type="Gene3D" id="3.90.1150.10">
    <property type="entry name" value="Aspartate Aminotransferase, domain 1"/>
    <property type="match status" value="1"/>
</dbReference>
<comment type="similarity">
    <text evidence="2">Belongs to the class-I pyridoxal-phosphate-dependent aminotransferase family.</text>
</comment>
<dbReference type="PANTHER" id="PTHR46383:SF1">
    <property type="entry name" value="ASPARTATE AMINOTRANSFERASE"/>
    <property type="match status" value="1"/>
</dbReference>
<protein>
    <submittedName>
        <fullName evidence="7">Aminotransferase class I/II-fold pyridoxal phosphate-dependent enzyme</fullName>
    </submittedName>
</protein>
<proteinExistence type="inferred from homology"/>
<evidence type="ECO:0000256" key="2">
    <source>
        <dbReference type="ARBA" id="ARBA00007441"/>
    </source>
</evidence>
<dbReference type="Proteomes" id="UP001220022">
    <property type="component" value="Unassembled WGS sequence"/>
</dbReference>
<comment type="caution">
    <text evidence="7">The sequence shown here is derived from an EMBL/GenBank/DDBJ whole genome shotgun (WGS) entry which is preliminary data.</text>
</comment>
<evidence type="ECO:0000313" key="7">
    <source>
        <dbReference type="EMBL" id="MDF2258204.1"/>
    </source>
</evidence>
<comment type="cofactor">
    <cofactor evidence="1">
        <name>pyridoxal 5'-phosphate</name>
        <dbReference type="ChEBI" id="CHEBI:597326"/>
    </cofactor>
</comment>
<reference evidence="7 8" key="1">
    <citation type="submission" date="2023-03" db="EMBL/GenBank/DDBJ databases">
        <title>Draft genome sequence of type strain Streptomyces ferralitis JCM 14344.</title>
        <authorList>
            <person name="Klaysubun C."/>
            <person name="Duangmal K."/>
        </authorList>
    </citation>
    <scope>NUCLEOTIDE SEQUENCE [LARGE SCALE GENOMIC DNA]</scope>
    <source>
        <strain evidence="7 8">JCM 14344</strain>
    </source>
</reference>
<dbReference type="EMBL" id="JARHTQ010000014">
    <property type="protein sequence ID" value="MDF2258204.1"/>
    <property type="molecule type" value="Genomic_DNA"/>
</dbReference>
<dbReference type="InterPro" id="IPR004839">
    <property type="entry name" value="Aminotransferase_I/II_large"/>
</dbReference>
<evidence type="ECO:0000256" key="1">
    <source>
        <dbReference type="ARBA" id="ARBA00001933"/>
    </source>
</evidence>
<dbReference type="InterPro" id="IPR015424">
    <property type="entry name" value="PyrdxlP-dep_Trfase"/>
</dbReference>
<keyword evidence="3 7" id="KW-0032">Aminotransferase</keyword>
<sequence length="394" mass="40053">MQRTAAGSPPALTDPGLPAAPELAERFAQAWDAPPQPVGGDTAVRTAACGYWERRGHATEPDRVLLAPGPAPLLLALLAAVGGDLVVASPAAAWYSAQAHVLGRRVHLVATPAECGGVPDPVALLETVRRARDGGAQPRLLVVSVADDPTGTVAPPELLHEVCEAAAGAGMLVVSDETYRDALHDPHTVLLSPAESFPGHTVVLADLAGGLLPPAWPAAVARFPADDPAGGLLGPVRDVLDAQRGVPAAPVARAAALALAEPAALRERAAAAVRLHAAVAAAVHRVVIRLGALCLPPQAGFQLYPDFGPLRPALAGHGVTGPDALAERLPGAVAGPRFGDDPSALRIRITTSVLYGGTPAEREAALHAAEPLRVPHVAEALAALGTAFCELTAA</sequence>
<evidence type="ECO:0000313" key="8">
    <source>
        <dbReference type="Proteomes" id="UP001220022"/>
    </source>
</evidence>
<dbReference type="GO" id="GO:0008483">
    <property type="term" value="F:transaminase activity"/>
    <property type="evidence" value="ECO:0007669"/>
    <property type="project" value="UniProtKB-KW"/>
</dbReference>
<name>A0ABT5Z3D4_9ACTN</name>
<dbReference type="InterPro" id="IPR015421">
    <property type="entry name" value="PyrdxlP-dep_Trfase_major"/>
</dbReference>
<dbReference type="RefSeq" id="WP_275816999.1">
    <property type="nucleotide sequence ID" value="NZ_JARHTQ010000014.1"/>
</dbReference>
<evidence type="ECO:0000256" key="5">
    <source>
        <dbReference type="ARBA" id="ARBA00022898"/>
    </source>
</evidence>
<organism evidence="7 8">
    <name type="scientific">Streptantibioticus ferralitis</name>
    <dbReference type="NCBI Taxonomy" id="236510"/>
    <lineage>
        <taxon>Bacteria</taxon>
        <taxon>Bacillati</taxon>
        <taxon>Actinomycetota</taxon>
        <taxon>Actinomycetes</taxon>
        <taxon>Kitasatosporales</taxon>
        <taxon>Streptomycetaceae</taxon>
        <taxon>Streptantibioticus</taxon>
    </lineage>
</organism>
<feature type="domain" description="Aminotransferase class I/classII large" evidence="6">
    <location>
        <begin position="37"/>
        <end position="185"/>
    </location>
</feature>
<evidence type="ECO:0000259" key="6">
    <source>
        <dbReference type="Pfam" id="PF00155"/>
    </source>
</evidence>
<evidence type="ECO:0000256" key="4">
    <source>
        <dbReference type="ARBA" id="ARBA00022679"/>
    </source>
</evidence>
<accession>A0ABT5Z3D4</accession>
<dbReference type="InterPro" id="IPR015422">
    <property type="entry name" value="PyrdxlP-dep_Trfase_small"/>
</dbReference>
<dbReference type="SUPFAM" id="SSF53383">
    <property type="entry name" value="PLP-dependent transferases"/>
    <property type="match status" value="1"/>
</dbReference>
<keyword evidence="8" id="KW-1185">Reference proteome</keyword>